<keyword evidence="4" id="KW-1185">Reference proteome</keyword>
<dbReference type="EMBL" id="OU963870">
    <property type="protein sequence ID" value="CAH0395749.1"/>
    <property type="molecule type" value="Genomic_DNA"/>
</dbReference>
<dbReference type="Pfam" id="PF09372">
    <property type="entry name" value="PRANC"/>
    <property type="match status" value="1"/>
</dbReference>
<reference evidence="3" key="1">
    <citation type="submission" date="2021-12" db="EMBL/GenBank/DDBJ databases">
        <authorList>
            <person name="King R."/>
        </authorList>
    </citation>
    <scope>NUCLEOTIDE SEQUENCE</scope>
</reference>
<feature type="compositionally biased region" description="Polar residues" evidence="1">
    <location>
        <begin position="418"/>
        <end position="431"/>
    </location>
</feature>
<evidence type="ECO:0000256" key="1">
    <source>
        <dbReference type="SAM" id="MobiDB-lite"/>
    </source>
</evidence>
<dbReference type="Proteomes" id="UP001152759">
    <property type="component" value="Chromosome 9"/>
</dbReference>
<proteinExistence type="predicted"/>
<dbReference type="Pfam" id="PF12796">
    <property type="entry name" value="Ank_2"/>
    <property type="match status" value="1"/>
</dbReference>
<name>A0A9P0ANN7_BEMTA</name>
<evidence type="ECO:0000313" key="3">
    <source>
        <dbReference type="EMBL" id="CAH0395749.1"/>
    </source>
</evidence>
<dbReference type="InterPro" id="IPR018272">
    <property type="entry name" value="PRANC_domain"/>
</dbReference>
<feature type="region of interest" description="Disordered" evidence="1">
    <location>
        <begin position="418"/>
        <end position="458"/>
    </location>
</feature>
<feature type="domain" description="PRANC" evidence="2">
    <location>
        <begin position="317"/>
        <end position="411"/>
    </location>
</feature>
<protein>
    <recommendedName>
        <fullName evidence="2">PRANC domain-containing protein</fullName>
    </recommendedName>
</protein>
<organism evidence="3 4">
    <name type="scientific">Bemisia tabaci</name>
    <name type="common">Sweetpotato whitefly</name>
    <name type="synonym">Aleurodes tabaci</name>
    <dbReference type="NCBI Taxonomy" id="7038"/>
    <lineage>
        <taxon>Eukaryota</taxon>
        <taxon>Metazoa</taxon>
        <taxon>Ecdysozoa</taxon>
        <taxon>Arthropoda</taxon>
        <taxon>Hexapoda</taxon>
        <taxon>Insecta</taxon>
        <taxon>Pterygota</taxon>
        <taxon>Neoptera</taxon>
        <taxon>Paraneoptera</taxon>
        <taxon>Hemiptera</taxon>
        <taxon>Sternorrhyncha</taxon>
        <taxon>Aleyrodoidea</taxon>
        <taxon>Aleyrodidae</taxon>
        <taxon>Aleyrodinae</taxon>
        <taxon>Bemisia</taxon>
    </lineage>
</organism>
<accession>A0A9P0ANN7</accession>
<dbReference type="Gene3D" id="1.25.40.20">
    <property type="entry name" value="Ankyrin repeat-containing domain"/>
    <property type="match status" value="1"/>
</dbReference>
<dbReference type="InterPro" id="IPR036770">
    <property type="entry name" value="Ankyrin_rpt-contain_sf"/>
</dbReference>
<sequence length="458" mass="52931">MEAPKHQKRPLLLAVRDGRLEEVKTLLASIDLSDEEKFNFLFYAIFYNQSEITKYMLENGFEQYLNQHKRSKQLYGVAGQNSIQCETVEIVEMLLKYGVDFANFSADALLEAAAKKGNLRFIKSLAYRVKDRDQARLLKKTLICTSFKELQPQIFQLLLEYGSSALTADEFCVLLYQAHSRGNRAAIRSLFCRASDFNLEELLKVAVTKTTGWLPKILQLLLEYGSSDLYFVNDPNVFKPLFETLNKPHPYFLNYHRSCAIILVNHIMKLKVAKLYNSKEEFSATIYNNQPRIADYRQQCEAELESLMNETVGNTHITFYDILTRPIKLMAKLARNETIVELMKSEAYRVKFPIYHGLVYNQFEKGIIRKELIDKGIKIYRSLLKNFSALPHDIMEIIVSFSSNKDLRSLIITIESSSSPQNVDVPSGSQHKNLRRSRRRNKNQEKDGASSSKKTRRQ</sequence>
<evidence type="ECO:0000313" key="4">
    <source>
        <dbReference type="Proteomes" id="UP001152759"/>
    </source>
</evidence>
<feature type="compositionally biased region" description="Basic residues" evidence="1">
    <location>
        <begin position="432"/>
        <end position="441"/>
    </location>
</feature>
<dbReference type="AlphaFoldDB" id="A0A9P0ANN7"/>
<dbReference type="InterPro" id="IPR002110">
    <property type="entry name" value="Ankyrin_rpt"/>
</dbReference>
<gene>
    <name evidence="3" type="ORF">BEMITA_LOCUS13895</name>
</gene>
<dbReference type="SUPFAM" id="SSF48403">
    <property type="entry name" value="Ankyrin repeat"/>
    <property type="match status" value="1"/>
</dbReference>
<evidence type="ECO:0000259" key="2">
    <source>
        <dbReference type="Pfam" id="PF09372"/>
    </source>
</evidence>